<feature type="compositionally biased region" description="Polar residues" evidence="3">
    <location>
        <begin position="1"/>
        <end position="18"/>
    </location>
</feature>
<feature type="region of interest" description="Disordered" evidence="3">
    <location>
        <begin position="1"/>
        <end position="40"/>
    </location>
</feature>
<evidence type="ECO:0000259" key="5">
    <source>
        <dbReference type="PROSITE" id="PS50963"/>
    </source>
</evidence>
<dbReference type="GO" id="GO:0007155">
    <property type="term" value="P:cell adhesion"/>
    <property type="evidence" value="ECO:0007669"/>
    <property type="project" value="InterPro"/>
</dbReference>
<dbReference type="AlphaFoldDB" id="A0A6C0IM93"/>
<dbReference type="SMART" id="SM00445">
    <property type="entry name" value="LINK"/>
    <property type="match status" value="1"/>
</dbReference>
<feature type="domain" description="Link" evidence="5">
    <location>
        <begin position="236"/>
        <end position="334"/>
    </location>
</feature>
<reference evidence="6" key="1">
    <citation type="journal article" date="2020" name="Nature">
        <title>Giant virus diversity and host interactions through global metagenomics.</title>
        <authorList>
            <person name="Schulz F."/>
            <person name="Roux S."/>
            <person name="Paez-Espino D."/>
            <person name="Jungbluth S."/>
            <person name="Walsh D.A."/>
            <person name="Denef V.J."/>
            <person name="McMahon K.D."/>
            <person name="Konstantinidis K.T."/>
            <person name="Eloe-Fadrosh E.A."/>
            <person name="Kyrpides N.C."/>
            <person name="Woyke T."/>
        </authorList>
    </citation>
    <scope>NUCLEOTIDE SEQUENCE</scope>
    <source>
        <strain evidence="6">GVMAG-M-3300024258-28</strain>
    </source>
</reference>
<evidence type="ECO:0000256" key="4">
    <source>
        <dbReference type="SAM" id="Phobius"/>
    </source>
</evidence>
<feature type="transmembrane region" description="Helical" evidence="4">
    <location>
        <begin position="139"/>
        <end position="158"/>
    </location>
</feature>
<keyword evidence="4" id="KW-1133">Transmembrane helix</keyword>
<dbReference type="Gene3D" id="3.10.100.10">
    <property type="entry name" value="Mannose-Binding Protein A, subunit A"/>
    <property type="match status" value="1"/>
</dbReference>
<feature type="transmembrane region" description="Helical" evidence="4">
    <location>
        <begin position="95"/>
        <end position="115"/>
    </location>
</feature>
<accession>A0A6C0IM93</accession>
<evidence type="ECO:0000256" key="2">
    <source>
        <dbReference type="SAM" id="Coils"/>
    </source>
</evidence>
<dbReference type="Pfam" id="PF00193">
    <property type="entry name" value="Xlink"/>
    <property type="match status" value="1"/>
</dbReference>
<evidence type="ECO:0000256" key="1">
    <source>
        <dbReference type="ARBA" id="ARBA00023157"/>
    </source>
</evidence>
<sequence>MENENKIATNDLETNIDTPNPDLKTDADSPRPDLENKDGASGQDFQQMIDSVFNQNNLTMVGWFLGVYLVVYLGLGIFYKKEGEESTFKQSAKKIVDFLFVILLIFMIITFVYLLSKDQQDEYSQELYNSVLKFLDNPYSLLPGIAILIAFYVMVYLFKIPMDGNKPFSVAFIEGLLWITLVIVVLVQFFKQVFNLSLLNFFDELKEETEEKIKEETEEKIKEETTELEVQQPEEEVFHISNNKYNYEDAKAICKAYDSELATYKQVENSYQKGGEWCGYGWSQDQMALFPTQQTTYDKLKSNGKEVQYNCGRPGINGGHIANPYIKFGVNCFGKKPKAGDDDMARMAISGDNLPMTAEQKELQAKTQYWKDNASKLLQITSFNKDKWSRNDQ</sequence>
<dbReference type="InterPro" id="IPR016186">
    <property type="entry name" value="C-type_lectin-like/link_sf"/>
</dbReference>
<keyword evidence="2" id="KW-0175">Coiled coil</keyword>
<proteinExistence type="predicted"/>
<keyword evidence="4" id="KW-0472">Membrane</keyword>
<dbReference type="SUPFAM" id="SSF56436">
    <property type="entry name" value="C-type lectin-like"/>
    <property type="match status" value="1"/>
</dbReference>
<dbReference type="InterPro" id="IPR000538">
    <property type="entry name" value="Link_dom"/>
</dbReference>
<dbReference type="PROSITE" id="PS50963">
    <property type="entry name" value="LINK_2"/>
    <property type="match status" value="1"/>
</dbReference>
<keyword evidence="4" id="KW-0812">Transmembrane</keyword>
<dbReference type="GO" id="GO:0005540">
    <property type="term" value="F:hyaluronic acid binding"/>
    <property type="evidence" value="ECO:0007669"/>
    <property type="project" value="InterPro"/>
</dbReference>
<protein>
    <recommendedName>
        <fullName evidence="5">Link domain-containing protein</fullName>
    </recommendedName>
</protein>
<name>A0A6C0IM93_9ZZZZ</name>
<dbReference type="InterPro" id="IPR016187">
    <property type="entry name" value="CTDL_fold"/>
</dbReference>
<feature type="coiled-coil region" evidence="2">
    <location>
        <begin position="199"/>
        <end position="227"/>
    </location>
</feature>
<feature type="transmembrane region" description="Helical" evidence="4">
    <location>
        <begin position="170"/>
        <end position="190"/>
    </location>
</feature>
<feature type="compositionally biased region" description="Basic and acidic residues" evidence="3">
    <location>
        <begin position="23"/>
        <end position="38"/>
    </location>
</feature>
<evidence type="ECO:0000256" key="3">
    <source>
        <dbReference type="SAM" id="MobiDB-lite"/>
    </source>
</evidence>
<evidence type="ECO:0000313" key="6">
    <source>
        <dbReference type="EMBL" id="QHT94341.1"/>
    </source>
</evidence>
<keyword evidence="1" id="KW-1015">Disulfide bond</keyword>
<dbReference type="EMBL" id="MN740219">
    <property type="protein sequence ID" value="QHT94341.1"/>
    <property type="molecule type" value="Genomic_DNA"/>
</dbReference>
<organism evidence="6">
    <name type="scientific">viral metagenome</name>
    <dbReference type="NCBI Taxonomy" id="1070528"/>
    <lineage>
        <taxon>unclassified sequences</taxon>
        <taxon>metagenomes</taxon>
        <taxon>organismal metagenomes</taxon>
    </lineage>
</organism>
<feature type="transmembrane region" description="Helical" evidence="4">
    <location>
        <begin position="60"/>
        <end position="79"/>
    </location>
</feature>